<name>A0A200RE04_MACCD</name>
<dbReference type="InterPro" id="IPR046848">
    <property type="entry name" value="E_motif"/>
</dbReference>
<dbReference type="FunFam" id="1.25.40.10:FF:000333">
    <property type="entry name" value="Pentatricopeptide repeat-containing protein"/>
    <property type="match status" value="1"/>
</dbReference>
<comment type="caution">
    <text evidence="4">The sequence shown here is derived from an EMBL/GenBank/DDBJ whole genome shotgun (WGS) entry which is preliminary data.</text>
</comment>
<dbReference type="Proteomes" id="UP000195402">
    <property type="component" value="Unassembled WGS sequence"/>
</dbReference>
<gene>
    <name evidence="4" type="ORF">BVC80_8839g8</name>
</gene>
<proteinExistence type="inferred from homology"/>
<dbReference type="InterPro" id="IPR011990">
    <property type="entry name" value="TPR-like_helical_dom_sf"/>
</dbReference>
<dbReference type="InterPro" id="IPR046960">
    <property type="entry name" value="PPR_At4g14850-like_plant"/>
</dbReference>
<dbReference type="NCBIfam" id="TIGR00756">
    <property type="entry name" value="PPR"/>
    <property type="match status" value="4"/>
</dbReference>
<evidence type="ECO:0000313" key="4">
    <source>
        <dbReference type="EMBL" id="OVA20923.1"/>
    </source>
</evidence>
<feature type="repeat" description="PPR" evidence="3">
    <location>
        <begin position="150"/>
        <end position="184"/>
    </location>
</feature>
<dbReference type="OMA" id="FNWNIMI"/>
<keyword evidence="5" id="KW-1185">Reference proteome</keyword>
<dbReference type="Pfam" id="PF13041">
    <property type="entry name" value="PPR_2"/>
    <property type="match status" value="2"/>
</dbReference>
<evidence type="ECO:0000256" key="2">
    <source>
        <dbReference type="ARBA" id="ARBA00022737"/>
    </source>
</evidence>
<sequence>MKELKEIHAQLITVGLIRYTYITSRLLAFCAVSENGDLNYSESIFHQIKLPTIFNWNTMIKAYSKSSKPEKGLEIFIKMRNENVNPNMHTFPILIKSCVGLPSLSQVHCQIVKFALDIDVYIISSLIKSYSNWGLLDFARKVFDESLDRNIVCWTSLITGYCDNGLVSRARKLFDEMPERNDVSWSAMISGYVRNNCFSEAIALFRKLKKCSGSKPNPSLLVSVLNACANLGASKEGKWVHSYIYENGFGYGLELGTALVDFYAKCGFVEMAQKVFYKMPRKDVTAWSAMISGLAINGCGELALKVFMEMEKSEIKPNAVTFVGILTACSHGGLVDEGWRFFKHMTNDYGISPTIEHFGCMVDLLGRAGQIEEAERLISRMPMEPDGIIWGALLNGCLMHGNVKLGVKVGEHLVELEPQHSGRYVLLANLYAKMDKWDGVSRLRRMMRDRNVATVTGSSVIEINGDVHRFKVEDKSHPQTSEIYKLVNQLSKELITSTHGTL</sequence>
<dbReference type="Pfam" id="PF01535">
    <property type="entry name" value="PPR"/>
    <property type="match status" value="2"/>
</dbReference>
<evidence type="ECO:0000256" key="1">
    <source>
        <dbReference type="ARBA" id="ARBA00006643"/>
    </source>
</evidence>
<evidence type="ECO:0000313" key="5">
    <source>
        <dbReference type="Proteomes" id="UP000195402"/>
    </source>
</evidence>
<dbReference type="FunFam" id="1.25.40.10:FF:000470">
    <property type="entry name" value="Pentatricopeptide repeat-containing protein At5g66520"/>
    <property type="match status" value="1"/>
</dbReference>
<dbReference type="PANTHER" id="PTHR47926">
    <property type="entry name" value="PENTATRICOPEPTIDE REPEAT-CONTAINING PROTEIN"/>
    <property type="match status" value="1"/>
</dbReference>
<evidence type="ECO:0000256" key="3">
    <source>
        <dbReference type="PROSITE-ProRule" id="PRU00708"/>
    </source>
</evidence>
<dbReference type="AlphaFoldDB" id="A0A200RE04"/>
<reference evidence="4 5" key="1">
    <citation type="journal article" date="2017" name="Mol. Plant">
        <title>The Genome of Medicinal Plant Macleaya cordata Provides New Insights into Benzylisoquinoline Alkaloids Metabolism.</title>
        <authorList>
            <person name="Liu X."/>
            <person name="Liu Y."/>
            <person name="Huang P."/>
            <person name="Ma Y."/>
            <person name="Qing Z."/>
            <person name="Tang Q."/>
            <person name="Cao H."/>
            <person name="Cheng P."/>
            <person name="Zheng Y."/>
            <person name="Yuan Z."/>
            <person name="Zhou Y."/>
            <person name="Liu J."/>
            <person name="Tang Z."/>
            <person name="Zhuo Y."/>
            <person name="Zhang Y."/>
            <person name="Yu L."/>
            <person name="Huang J."/>
            <person name="Yang P."/>
            <person name="Peng Q."/>
            <person name="Zhang J."/>
            <person name="Jiang W."/>
            <person name="Zhang Z."/>
            <person name="Lin K."/>
            <person name="Ro D.K."/>
            <person name="Chen X."/>
            <person name="Xiong X."/>
            <person name="Shang Y."/>
            <person name="Huang S."/>
            <person name="Zeng J."/>
        </authorList>
    </citation>
    <scope>NUCLEOTIDE SEQUENCE [LARGE SCALE GENOMIC DNA]</scope>
    <source>
        <strain evidence="5">cv. BLH2017</strain>
        <tissue evidence="4">Root</tissue>
    </source>
</reference>
<dbReference type="InParanoid" id="A0A200RE04"/>
<dbReference type="Pfam" id="PF12854">
    <property type="entry name" value="PPR_1"/>
    <property type="match status" value="1"/>
</dbReference>
<dbReference type="PANTHER" id="PTHR47926:SF350">
    <property type="entry name" value="(WILD MALAYSIAN BANANA) HYPOTHETICAL PROTEIN"/>
    <property type="match status" value="1"/>
</dbReference>
<dbReference type="OrthoDB" id="1675999at2759"/>
<comment type="similarity">
    <text evidence="1">Belongs to the PPR family. PCMP-H subfamily.</text>
</comment>
<dbReference type="PROSITE" id="PS51375">
    <property type="entry name" value="PPR"/>
    <property type="match status" value="3"/>
</dbReference>
<dbReference type="GO" id="GO:0009451">
    <property type="term" value="P:RNA modification"/>
    <property type="evidence" value="ECO:0007669"/>
    <property type="project" value="InterPro"/>
</dbReference>
<keyword evidence="2" id="KW-0677">Repeat</keyword>
<accession>A0A200RE04</accession>
<protein>
    <submittedName>
        <fullName evidence="4">Pentatricopeptide repeat</fullName>
    </submittedName>
</protein>
<dbReference type="EMBL" id="MVGT01000009">
    <property type="protein sequence ID" value="OVA20923.1"/>
    <property type="molecule type" value="Genomic_DNA"/>
</dbReference>
<dbReference type="Gene3D" id="1.25.40.10">
    <property type="entry name" value="Tetratricopeptide repeat domain"/>
    <property type="match status" value="3"/>
</dbReference>
<dbReference type="Pfam" id="PF20431">
    <property type="entry name" value="E_motif"/>
    <property type="match status" value="1"/>
</dbReference>
<organism evidence="4 5">
    <name type="scientific">Macleaya cordata</name>
    <name type="common">Five-seeded plume-poppy</name>
    <name type="synonym">Bocconia cordata</name>
    <dbReference type="NCBI Taxonomy" id="56857"/>
    <lineage>
        <taxon>Eukaryota</taxon>
        <taxon>Viridiplantae</taxon>
        <taxon>Streptophyta</taxon>
        <taxon>Embryophyta</taxon>
        <taxon>Tracheophyta</taxon>
        <taxon>Spermatophyta</taxon>
        <taxon>Magnoliopsida</taxon>
        <taxon>Ranunculales</taxon>
        <taxon>Papaveraceae</taxon>
        <taxon>Papaveroideae</taxon>
        <taxon>Macleaya</taxon>
    </lineage>
</organism>
<feature type="repeat" description="PPR" evidence="3">
    <location>
        <begin position="283"/>
        <end position="317"/>
    </location>
</feature>
<dbReference type="FunFam" id="1.25.40.10:FF:000184">
    <property type="entry name" value="Pentatricopeptide repeat-containing protein, chloroplastic"/>
    <property type="match status" value="1"/>
</dbReference>
<dbReference type="InterPro" id="IPR002885">
    <property type="entry name" value="PPR_rpt"/>
</dbReference>
<dbReference type="GO" id="GO:0003723">
    <property type="term" value="F:RNA binding"/>
    <property type="evidence" value="ECO:0007669"/>
    <property type="project" value="InterPro"/>
</dbReference>
<feature type="repeat" description="PPR" evidence="3">
    <location>
        <begin position="52"/>
        <end position="86"/>
    </location>
</feature>